<accession>A0A4Q7P553</accession>
<dbReference type="Proteomes" id="UP000292209">
    <property type="component" value="Unassembled WGS sequence"/>
</dbReference>
<comment type="caution">
    <text evidence="1">The sequence shown here is derived from an EMBL/GenBank/DDBJ whole genome shotgun (WGS) entry which is preliminary data.</text>
</comment>
<reference evidence="1 2" key="1">
    <citation type="submission" date="2019-02" db="EMBL/GenBank/DDBJ databases">
        <title>Genomic Encyclopedia of Archaeal and Bacterial Type Strains, Phase II (KMG-II): from individual species to whole genera.</title>
        <authorList>
            <person name="Goeker M."/>
        </authorList>
    </citation>
    <scope>NUCLEOTIDE SEQUENCE [LARGE SCALE GENOMIC DNA]</scope>
    <source>
        <strain evidence="1 2">DSM 21411</strain>
    </source>
</reference>
<protein>
    <submittedName>
        <fullName evidence="1">Uncharacterized protein</fullName>
    </submittedName>
</protein>
<dbReference type="AlphaFoldDB" id="A0A4Q7P553"/>
<organism evidence="1 2">
    <name type="scientific">Cecembia calidifontis</name>
    <dbReference type="NCBI Taxonomy" id="1187080"/>
    <lineage>
        <taxon>Bacteria</taxon>
        <taxon>Pseudomonadati</taxon>
        <taxon>Bacteroidota</taxon>
        <taxon>Cytophagia</taxon>
        <taxon>Cytophagales</taxon>
        <taxon>Cyclobacteriaceae</taxon>
        <taxon>Cecembia</taxon>
    </lineage>
</organism>
<proteinExistence type="predicted"/>
<keyword evidence="2" id="KW-1185">Reference proteome</keyword>
<evidence type="ECO:0000313" key="2">
    <source>
        <dbReference type="Proteomes" id="UP000292209"/>
    </source>
</evidence>
<evidence type="ECO:0000313" key="1">
    <source>
        <dbReference type="EMBL" id="RZS94590.1"/>
    </source>
</evidence>
<gene>
    <name evidence="1" type="ORF">BC751_0091</name>
</gene>
<dbReference type="EMBL" id="SGXG01000001">
    <property type="protein sequence ID" value="RZS94590.1"/>
    <property type="molecule type" value="Genomic_DNA"/>
</dbReference>
<name>A0A4Q7P553_9BACT</name>
<sequence>MGRFLPILEKIDDQGYVKYSYDLLKYEPLKRAYDSLMVKREKMPDFESSNISQNIITSLDCFGNKILVGFTDLIGENRVNVRHLLLFSSDNNGINLEKILSLRTGNEDEKFHFQSVKYNPKTSLLYAQGFELNRVYVFKVKL</sequence>